<keyword evidence="3" id="KW-1185">Reference proteome</keyword>
<evidence type="ECO:0000256" key="1">
    <source>
        <dbReference type="SAM" id="SignalP"/>
    </source>
</evidence>
<dbReference type="RefSeq" id="WP_188665891.1">
    <property type="nucleotide sequence ID" value="NZ_BMJI01000001.1"/>
</dbReference>
<organism evidence="2 3">
    <name type="scientific">Tersicoccus solisilvae</name>
    <dbReference type="NCBI Taxonomy" id="1882339"/>
    <lineage>
        <taxon>Bacteria</taxon>
        <taxon>Bacillati</taxon>
        <taxon>Actinomycetota</taxon>
        <taxon>Actinomycetes</taxon>
        <taxon>Micrococcales</taxon>
        <taxon>Micrococcaceae</taxon>
        <taxon>Tersicoccus</taxon>
    </lineage>
</organism>
<accession>A0ABQ1NRC1</accession>
<dbReference type="InterPro" id="IPR036379">
    <property type="entry name" value="A-amylase_inhib_sf"/>
</dbReference>
<protein>
    <submittedName>
        <fullName evidence="2">Uncharacterized protein</fullName>
    </submittedName>
</protein>
<keyword evidence="1" id="KW-0732">Signal</keyword>
<feature type="signal peptide" evidence="1">
    <location>
        <begin position="1"/>
        <end position="25"/>
    </location>
</feature>
<dbReference type="Gene3D" id="2.60.40.20">
    <property type="entry name" value="Alpha-amylase inhibitor"/>
    <property type="match status" value="1"/>
</dbReference>
<evidence type="ECO:0000313" key="3">
    <source>
        <dbReference type="Proteomes" id="UP000597761"/>
    </source>
</evidence>
<dbReference type="Proteomes" id="UP000597761">
    <property type="component" value="Unassembled WGS sequence"/>
</dbReference>
<name>A0ABQ1NRC1_9MICC</name>
<evidence type="ECO:0000313" key="2">
    <source>
        <dbReference type="EMBL" id="GGC81501.1"/>
    </source>
</evidence>
<proteinExistence type="predicted"/>
<comment type="caution">
    <text evidence="2">The sequence shown here is derived from an EMBL/GenBank/DDBJ whole genome shotgun (WGS) entry which is preliminary data.</text>
</comment>
<feature type="chain" id="PRO_5046140530" evidence="1">
    <location>
        <begin position="26"/>
        <end position="97"/>
    </location>
</feature>
<dbReference type="EMBL" id="BMJI01000001">
    <property type="protein sequence ID" value="GGC81501.1"/>
    <property type="molecule type" value="Genomic_DNA"/>
</dbReference>
<sequence length="97" mass="10750">MNRPTKTVVALLTALSATAASVAIAEPAQAAVPSCMNVYQNKLTHGIQINSTCDRTIWIKVKWAFGSDSACKAVVPYKYNYYPRPNRFARYDGAYRC</sequence>
<reference evidence="3" key="1">
    <citation type="journal article" date="2019" name="Int. J. Syst. Evol. Microbiol.">
        <title>The Global Catalogue of Microorganisms (GCM) 10K type strain sequencing project: providing services to taxonomists for standard genome sequencing and annotation.</title>
        <authorList>
            <consortium name="The Broad Institute Genomics Platform"/>
            <consortium name="The Broad Institute Genome Sequencing Center for Infectious Disease"/>
            <person name="Wu L."/>
            <person name="Ma J."/>
        </authorList>
    </citation>
    <scope>NUCLEOTIDE SEQUENCE [LARGE SCALE GENOMIC DNA]</scope>
    <source>
        <strain evidence="3">CGMCC 1.15480</strain>
    </source>
</reference>
<gene>
    <name evidence="2" type="ORF">GCM10011512_05250</name>
</gene>